<evidence type="ECO:0000313" key="3">
    <source>
        <dbReference type="Proteomes" id="UP001148838"/>
    </source>
</evidence>
<organism evidence="2 3">
    <name type="scientific">Periplaneta americana</name>
    <name type="common">American cockroach</name>
    <name type="synonym">Blatta americana</name>
    <dbReference type="NCBI Taxonomy" id="6978"/>
    <lineage>
        <taxon>Eukaryota</taxon>
        <taxon>Metazoa</taxon>
        <taxon>Ecdysozoa</taxon>
        <taxon>Arthropoda</taxon>
        <taxon>Hexapoda</taxon>
        <taxon>Insecta</taxon>
        <taxon>Pterygota</taxon>
        <taxon>Neoptera</taxon>
        <taxon>Polyneoptera</taxon>
        <taxon>Dictyoptera</taxon>
        <taxon>Blattodea</taxon>
        <taxon>Blattoidea</taxon>
        <taxon>Blattidae</taxon>
        <taxon>Blattinae</taxon>
        <taxon>Periplaneta</taxon>
    </lineage>
</organism>
<keyword evidence="3" id="KW-1185">Reference proteome</keyword>
<dbReference type="EMBL" id="JAJSOF020000001">
    <property type="protein sequence ID" value="KAJ4451462.1"/>
    <property type="molecule type" value="Genomic_DNA"/>
</dbReference>
<dbReference type="Proteomes" id="UP001148838">
    <property type="component" value="Unassembled WGS sequence"/>
</dbReference>
<name>A0ABQ8TZ98_PERAM</name>
<protein>
    <submittedName>
        <fullName evidence="2">Uncharacterized protein</fullName>
    </submittedName>
</protein>
<feature type="compositionally biased region" description="Polar residues" evidence="1">
    <location>
        <begin position="1"/>
        <end position="11"/>
    </location>
</feature>
<feature type="region of interest" description="Disordered" evidence="1">
    <location>
        <begin position="1"/>
        <end position="45"/>
    </location>
</feature>
<comment type="caution">
    <text evidence="2">The sequence shown here is derived from an EMBL/GenBank/DDBJ whole genome shotgun (WGS) entry which is preliminary data.</text>
</comment>
<reference evidence="2 3" key="1">
    <citation type="journal article" date="2022" name="Allergy">
        <title>Genome assembly and annotation of Periplaneta americana reveal a comprehensive cockroach allergen profile.</title>
        <authorList>
            <person name="Wang L."/>
            <person name="Xiong Q."/>
            <person name="Saelim N."/>
            <person name="Wang L."/>
            <person name="Nong W."/>
            <person name="Wan A.T."/>
            <person name="Shi M."/>
            <person name="Liu X."/>
            <person name="Cao Q."/>
            <person name="Hui J.H.L."/>
            <person name="Sookrung N."/>
            <person name="Leung T.F."/>
            <person name="Tungtrongchitr A."/>
            <person name="Tsui S.K.W."/>
        </authorList>
    </citation>
    <scope>NUCLEOTIDE SEQUENCE [LARGE SCALE GENOMIC DNA]</scope>
    <source>
        <strain evidence="2">PWHHKU_190912</strain>
    </source>
</reference>
<evidence type="ECO:0000256" key="1">
    <source>
        <dbReference type="SAM" id="MobiDB-lite"/>
    </source>
</evidence>
<accession>A0ABQ8TZ98</accession>
<gene>
    <name evidence="2" type="ORF">ANN_02924</name>
</gene>
<evidence type="ECO:0000313" key="2">
    <source>
        <dbReference type="EMBL" id="KAJ4451462.1"/>
    </source>
</evidence>
<proteinExistence type="predicted"/>
<sequence length="95" mass="10583">MASLLDNNNPWSYGPRGAKTDQQAAGLTATCRSRGGRSSNQNGVDHRFRDIESVIPGFRSCCNKRHYEVVNMEEEMLNLVEQNPQNTGSDIGRKV</sequence>